<reference evidence="1" key="1">
    <citation type="submission" date="2021-07" db="EMBL/GenBank/DDBJ databases">
        <authorList>
            <person name="Branca A.L. A."/>
        </authorList>
    </citation>
    <scope>NUCLEOTIDE SEQUENCE</scope>
</reference>
<organism evidence="1 2">
    <name type="scientific">Penicillium salamii</name>
    <dbReference type="NCBI Taxonomy" id="1612424"/>
    <lineage>
        <taxon>Eukaryota</taxon>
        <taxon>Fungi</taxon>
        <taxon>Dikarya</taxon>
        <taxon>Ascomycota</taxon>
        <taxon>Pezizomycotina</taxon>
        <taxon>Eurotiomycetes</taxon>
        <taxon>Eurotiomycetidae</taxon>
        <taxon>Eurotiales</taxon>
        <taxon>Aspergillaceae</taxon>
        <taxon>Penicillium</taxon>
    </lineage>
</organism>
<dbReference type="EMBL" id="CAJVPD010000242">
    <property type="protein sequence ID" value="CAG8388967.1"/>
    <property type="molecule type" value="Genomic_DNA"/>
</dbReference>
<sequence>MPLSRFSKVISLFPAGGLLAAGSFFYTTRQIEAIELSPEDPIFKSKSHQEYNPNNNPTVHDLHIRRVPISQIDPTLLQNPDQLIERFSGGVWAGSAFALQRSLGTSRQPPQLWEPADLLKSKYQPGTIITDEFLVLKKSKDAILIRGGDKVSKAELRPMDGLIELRVQVKDELVEFGFKSLFFQGLGRSDRLPMPGFVVWLHEQYAKALLESGVRHVFREVAG</sequence>
<dbReference type="AlphaFoldDB" id="A0A9W4JEJ2"/>
<name>A0A9W4JEJ2_9EURO</name>
<dbReference type="Proteomes" id="UP001152592">
    <property type="component" value="Unassembled WGS sequence"/>
</dbReference>
<comment type="caution">
    <text evidence="1">The sequence shown here is derived from an EMBL/GenBank/DDBJ whole genome shotgun (WGS) entry which is preliminary data.</text>
</comment>
<accession>A0A9W4JEJ2</accession>
<protein>
    <submittedName>
        <fullName evidence="1">Uncharacterized protein</fullName>
    </submittedName>
</protein>
<evidence type="ECO:0000313" key="1">
    <source>
        <dbReference type="EMBL" id="CAG8388967.1"/>
    </source>
</evidence>
<proteinExistence type="predicted"/>
<evidence type="ECO:0000313" key="2">
    <source>
        <dbReference type="Proteomes" id="UP001152592"/>
    </source>
</evidence>
<dbReference type="OrthoDB" id="25586at2759"/>
<gene>
    <name evidence="1" type="ORF">PSALAMII_LOCUS6512</name>
</gene>